<dbReference type="Proteomes" id="UP000286931">
    <property type="component" value="Unassembled WGS sequence"/>
</dbReference>
<evidence type="ECO:0000313" key="18">
    <source>
        <dbReference type="EMBL" id="GCD98375.1"/>
    </source>
</evidence>
<evidence type="ECO:0000256" key="12">
    <source>
        <dbReference type="ARBA" id="ARBA00034000"/>
    </source>
</evidence>
<feature type="compositionally biased region" description="Low complexity" evidence="14">
    <location>
        <begin position="812"/>
        <end position="825"/>
    </location>
</feature>
<dbReference type="Gene3D" id="3.40.710.10">
    <property type="entry name" value="DD-peptidase/beta-lactamase superfamily"/>
    <property type="match status" value="1"/>
</dbReference>
<dbReference type="GO" id="GO:0009252">
    <property type="term" value="P:peptidoglycan biosynthetic process"/>
    <property type="evidence" value="ECO:0007669"/>
    <property type="project" value="UniProtKB-KW"/>
</dbReference>
<dbReference type="InterPro" id="IPR012338">
    <property type="entry name" value="Beta-lactam/transpept-like"/>
</dbReference>
<dbReference type="GO" id="GO:0008658">
    <property type="term" value="F:penicillin binding"/>
    <property type="evidence" value="ECO:0007669"/>
    <property type="project" value="InterPro"/>
</dbReference>
<keyword evidence="15" id="KW-0812">Transmembrane</keyword>
<keyword evidence="15" id="KW-1133">Transmembrane helix</keyword>
<evidence type="ECO:0000259" key="16">
    <source>
        <dbReference type="Pfam" id="PF00905"/>
    </source>
</evidence>
<keyword evidence="4" id="KW-0645">Protease</keyword>
<feature type="compositionally biased region" description="Gly residues" evidence="14">
    <location>
        <begin position="794"/>
        <end position="811"/>
    </location>
</feature>
<evidence type="ECO:0000256" key="2">
    <source>
        <dbReference type="ARBA" id="ARBA00007739"/>
    </source>
</evidence>
<evidence type="ECO:0000256" key="11">
    <source>
        <dbReference type="ARBA" id="ARBA00023316"/>
    </source>
</evidence>
<keyword evidence="6" id="KW-0808">Transferase</keyword>
<evidence type="ECO:0000256" key="4">
    <source>
        <dbReference type="ARBA" id="ARBA00022670"/>
    </source>
</evidence>
<feature type="compositionally biased region" description="Gly residues" evidence="14">
    <location>
        <begin position="826"/>
        <end position="854"/>
    </location>
</feature>
<evidence type="ECO:0000256" key="8">
    <source>
        <dbReference type="ARBA" id="ARBA00022960"/>
    </source>
</evidence>
<dbReference type="AlphaFoldDB" id="A0A401YUZ5"/>
<feature type="region of interest" description="Disordered" evidence="14">
    <location>
        <begin position="1"/>
        <end position="90"/>
    </location>
</feature>
<feature type="region of interest" description="Disordered" evidence="14">
    <location>
        <begin position="757"/>
        <end position="854"/>
    </location>
</feature>
<keyword evidence="10" id="KW-0511">Multifunctional enzyme</keyword>
<dbReference type="Pfam" id="PF00905">
    <property type="entry name" value="Transpeptidase"/>
    <property type="match status" value="1"/>
</dbReference>
<dbReference type="SUPFAM" id="SSF56601">
    <property type="entry name" value="beta-lactamase/transpeptidase-like"/>
    <property type="match status" value="1"/>
</dbReference>
<accession>A0A401YUZ5</accession>
<dbReference type="FunFam" id="1.10.3810.10:FF:000001">
    <property type="entry name" value="Penicillin-binding protein 1A"/>
    <property type="match status" value="1"/>
</dbReference>
<dbReference type="InterPro" id="IPR050396">
    <property type="entry name" value="Glycosyltr_51/Transpeptidase"/>
</dbReference>
<dbReference type="PANTHER" id="PTHR32282">
    <property type="entry name" value="BINDING PROTEIN TRANSPEPTIDASE, PUTATIVE-RELATED"/>
    <property type="match status" value="1"/>
</dbReference>
<feature type="domain" description="Penicillin-binding protein transpeptidase" evidence="16">
    <location>
        <begin position="436"/>
        <end position="695"/>
    </location>
</feature>
<feature type="compositionally biased region" description="Basic and acidic residues" evidence="14">
    <location>
        <begin position="49"/>
        <end position="59"/>
    </location>
</feature>
<keyword evidence="15" id="KW-0472">Membrane</keyword>
<feature type="domain" description="Glycosyl transferase family 51" evidence="17">
    <location>
        <begin position="158"/>
        <end position="331"/>
    </location>
</feature>
<protein>
    <submittedName>
        <fullName evidence="18">Penicillin-binding protein</fullName>
    </submittedName>
</protein>
<dbReference type="InterPro" id="IPR023346">
    <property type="entry name" value="Lysozyme-like_dom_sf"/>
</dbReference>
<evidence type="ECO:0000256" key="5">
    <source>
        <dbReference type="ARBA" id="ARBA00022676"/>
    </source>
</evidence>
<keyword evidence="9" id="KW-0573">Peptidoglycan synthesis</keyword>
<feature type="compositionally biased region" description="Gly residues" evidence="14">
    <location>
        <begin position="16"/>
        <end position="34"/>
    </location>
</feature>
<dbReference type="GO" id="GO:0008955">
    <property type="term" value="F:peptidoglycan glycosyltransferase activity"/>
    <property type="evidence" value="ECO:0007669"/>
    <property type="project" value="UniProtKB-EC"/>
</dbReference>
<dbReference type="EMBL" id="BIFH01000027">
    <property type="protein sequence ID" value="GCD98375.1"/>
    <property type="molecule type" value="Genomic_DNA"/>
</dbReference>
<evidence type="ECO:0000259" key="17">
    <source>
        <dbReference type="Pfam" id="PF00912"/>
    </source>
</evidence>
<evidence type="ECO:0000256" key="14">
    <source>
        <dbReference type="SAM" id="MobiDB-lite"/>
    </source>
</evidence>
<keyword evidence="19" id="KW-1185">Reference proteome</keyword>
<sequence>MSEHRRRSPQPRPEGRGGSHSGGAGGSGGGGTPPGGSSLPDGPGEGDEERPLSRVEARAAARAGGRRAANGGAAGGRSRSEAGPPRKKRFIDYPRFGKTGIRRWLPSIKQILAMILFFLASLMGLAALAYAMVKVPDPNANTTYQSNIYYYADGVTEIGRTGQVNRQNVTVDQIPKHVQKAVIAAENRSFYSDSGVSPKGLLRAGVTMVKGGDTQGGSTITQQYVKNTYLTQERTFKRKFSEIFIALKVDRQMRKDDILVGYLNTAFYGRNAYGIQAAAQAYYNKNVGDLNVAEGAYLATLLNAPGIYDVIEFPGQLEKVKGRWAYALDGMVKEGWLPKAERDALQFPMPIKPKPAANKAGQAGYLMKVTDQYLKANNVIPEANLARGGYKIVTTFEKPKQDAAVAAVKDQLTSELKPDKIEADRYIRTGLASVVPGDGAVVALYGGPDFIQQEYNDAVRRDIQAGSTFKLFVLAAALRDGGGKDGKPIGPDSIYNGDSKIPIKLQNGQTFKRDEKTNEDYRAPNEGDVDYGPIPITRAMEKSVNTVFLQLAADVGPEKVKKAAIDAGLPPDLGSFEPTPTMALGVAPPSALDMAEAYATFAARGLHADPYFVKEVTHDGSKVELPKREPKQLFDKNVADTVNQVMQRVVDNPPLNDGTGRAAKALARPVAGKTGTTDGNNSAWFVGYTPNLATSVALFREDPNTHARLSLKGLGGRDAVHGGDIPTLVWTAYMKGAMQGMPTADFAVPGEKFEDRDRVTLPPTTAPPTTKAPTTPPPTTSAPPTTPPQTSTAPGGGSHGSSGDPGGGGNTGKPTNTGRPTNTETGGPGGPGGGPNGSRGGANGFIIGGRAGSG</sequence>
<proteinExistence type="inferred from homology"/>
<feature type="compositionally biased region" description="Low complexity" evidence="14">
    <location>
        <begin position="760"/>
        <end position="773"/>
    </location>
</feature>
<dbReference type="InterPro" id="IPR001264">
    <property type="entry name" value="Glyco_trans_51"/>
</dbReference>
<evidence type="ECO:0000256" key="15">
    <source>
        <dbReference type="SAM" id="Phobius"/>
    </source>
</evidence>
<comment type="similarity">
    <text evidence="2">In the N-terminal section; belongs to the glycosyltransferase 51 family.</text>
</comment>
<feature type="compositionally biased region" description="Low complexity" evidence="14">
    <location>
        <begin position="60"/>
        <end position="71"/>
    </location>
</feature>
<evidence type="ECO:0000256" key="3">
    <source>
        <dbReference type="ARBA" id="ARBA00022645"/>
    </source>
</evidence>
<reference evidence="18 19" key="1">
    <citation type="submission" date="2018-12" db="EMBL/GenBank/DDBJ databases">
        <title>Draft genome sequence of Embleya hyalina NBRC 13850T.</title>
        <authorList>
            <person name="Komaki H."/>
            <person name="Hosoyama A."/>
            <person name="Kimura A."/>
            <person name="Ichikawa N."/>
            <person name="Tamura T."/>
        </authorList>
    </citation>
    <scope>NUCLEOTIDE SEQUENCE [LARGE SCALE GENOMIC DNA]</scope>
    <source>
        <strain evidence="18 19">NBRC 13850</strain>
    </source>
</reference>
<dbReference type="GO" id="GO:0008360">
    <property type="term" value="P:regulation of cell shape"/>
    <property type="evidence" value="ECO:0007669"/>
    <property type="project" value="UniProtKB-KW"/>
</dbReference>
<dbReference type="PANTHER" id="PTHR32282:SF34">
    <property type="entry name" value="PENICILLIN-BINDING PROTEIN 1A"/>
    <property type="match status" value="1"/>
</dbReference>
<dbReference type="GO" id="GO:0009002">
    <property type="term" value="F:serine-type D-Ala-D-Ala carboxypeptidase activity"/>
    <property type="evidence" value="ECO:0007669"/>
    <property type="project" value="UniProtKB-EC"/>
</dbReference>
<dbReference type="GO" id="GO:0071555">
    <property type="term" value="P:cell wall organization"/>
    <property type="evidence" value="ECO:0007669"/>
    <property type="project" value="UniProtKB-KW"/>
</dbReference>
<dbReference type="InterPro" id="IPR036950">
    <property type="entry name" value="PBP_transglycosylase"/>
</dbReference>
<keyword evidence="8" id="KW-0133">Cell shape</keyword>
<evidence type="ECO:0000256" key="1">
    <source>
        <dbReference type="ARBA" id="ARBA00007090"/>
    </source>
</evidence>
<feature type="compositionally biased region" description="Pro residues" evidence="14">
    <location>
        <begin position="774"/>
        <end position="787"/>
    </location>
</feature>
<evidence type="ECO:0000256" key="10">
    <source>
        <dbReference type="ARBA" id="ARBA00023268"/>
    </source>
</evidence>
<dbReference type="Pfam" id="PF00912">
    <property type="entry name" value="Transgly"/>
    <property type="match status" value="1"/>
</dbReference>
<evidence type="ECO:0000256" key="7">
    <source>
        <dbReference type="ARBA" id="ARBA00022801"/>
    </source>
</evidence>
<keyword evidence="7" id="KW-0378">Hydrolase</keyword>
<comment type="catalytic activity">
    <reaction evidence="13">
        <text>[GlcNAc-(1-&gt;4)-Mur2Ac(oyl-L-Ala-gamma-D-Glu-L-Lys-D-Ala-D-Ala)](n)-di-trans,octa-cis-undecaprenyl diphosphate + beta-D-GlcNAc-(1-&gt;4)-Mur2Ac(oyl-L-Ala-gamma-D-Glu-L-Lys-D-Ala-D-Ala)-di-trans,octa-cis-undecaprenyl diphosphate = [GlcNAc-(1-&gt;4)-Mur2Ac(oyl-L-Ala-gamma-D-Glu-L-Lys-D-Ala-D-Ala)](n+1)-di-trans,octa-cis-undecaprenyl diphosphate + di-trans,octa-cis-undecaprenyl diphosphate + H(+)</text>
        <dbReference type="Rhea" id="RHEA:23708"/>
        <dbReference type="Rhea" id="RHEA-COMP:9602"/>
        <dbReference type="Rhea" id="RHEA-COMP:9603"/>
        <dbReference type="ChEBI" id="CHEBI:15378"/>
        <dbReference type="ChEBI" id="CHEBI:58405"/>
        <dbReference type="ChEBI" id="CHEBI:60033"/>
        <dbReference type="ChEBI" id="CHEBI:78435"/>
        <dbReference type="EC" id="2.4.99.28"/>
    </reaction>
</comment>
<feature type="transmembrane region" description="Helical" evidence="15">
    <location>
        <begin position="111"/>
        <end position="133"/>
    </location>
</feature>
<dbReference type="Gene3D" id="1.10.3810.10">
    <property type="entry name" value="Biosynthetic peptidoglycan transglycosylase-like"/>
    <property type="match status" value="1"/>
</dbReference>
<organism evidence="18 19">
    <name type="scientific">Embleya hyalina</name>
    <dbReference type="NCBI Taxonomy" id="516124"/>
    <lineage>
        <taxon>Bacteria</taxon>
        <taxon>Bacillati</taxon>
        <taxon>Actinomycetota</taxon>
        <taxon>Actinomycetes</taxon>
        <taxon>Kitasatosporales</taxon>
        <taxon>Streptomycetaceae</taxon>
        <taxon>Embleya</taxon>
    </lineage>
</organism>
<name>A0A401YUZ5_9ACTN</name>
<keyword evidence="3" id="KW-0121">Carboxypeptidase</keyword>
<evidence type="ECO:0000256" key="9">
    <source>
        <dbReference type="ARBA" id="ARBA00022984"/>
    </source>
</evidence>
<dbReference type="GO" id="GO:0006508">
    <property type="term" value="P:proteolysis"/>
    <property type="evidence" value="ECO:0007669"/>
    <property type="project" value="UniProtKB-KW"/>
</dbReference>
<dbReference type="SUPFAM" id="SSF53955">
    <property type="entry name" value="Lysozyme-like"/>
    <property type="match status" value="1"/>
</dbReference>
<comment type="catalytic activity">
    <reaction evidence="12">
        <text>Preferential cleavage: (Ac)2-L-Lys-D-Ala-|-D-Ala. Also transpeptidation of peptidyl-alanyl moieties that are N-acyl substituents of D-alanine.</text>
        <dbReference type="EC" id="3.4.16.4"/>
    </reaction>
</comment>
<evidence type="ECO:0000256" key="13">
    <source>
        <dbReference type="ARBA" id="ARBA00049902"/>
    </source>
</evidence>
<dbReference type="InterPro" id="IPR001460">
    <property type="entry name" value="PCN-bd_Tpept"/>
</dbReference>
<evidence type="ECO:0000256" key="6">
    <source>
        <dbReference type="ARBA" id="ARBA00022679"/>
    </source>
</evidence>
<keyword evidence="5" id="KW-0328">Glycosyltransferase</keyword>
<comment type="similarity">
    <text evidence="1">In the C-terminal section; belongs to the transpeptidase family.</text>
</comment>
<evidence type="ECO:0000313" key="19">
    <source>
        <dbReference type="Proteomes" id="UP000286931"/>
    </source>
</evidence>
<keyword evidence="11" id="KW-0961">Cell wall biogenesis/degradation</keyword>
<gene>
    <name evidence="18" type="ORF">EHYA_06082</name>
</gene>
<dbReference type="GO" id="GO:0030288">
    <property type="term" value="C:outer membrane-bounded periplasmic space"/>
    <property type="evidence" value="ECO:0007669"/>
    <property type="project" value="TreeGrafter"/>
</dbReference>
<comment type="caution">
    <text evidence="18">The sequence shown here is derived from an EMBL/GenBank/DDBJ whole genome shotgun (WGS) entry which is preliminary data.</text>
</comment>